<dbReference type="GO" id="GO:0003677">
    <property type="term" value="F:DNA binding"/>
    <property type="evidence" value="ECO:0007669"/>
    <property type="project" value="InterPro"/>
</dbReference>
<dbReference type="InterPro" id="IPR013762">
    <property type="entry name" value="Integrase-like_cat_sf"/>
</dbReference>
<dbReference type="STRING" id="1777138.AWB77_04708"/>
<evidence type="ECO:0000256" key="1">
    <source>
        <dbReference type="ARBA" id="ARBA00022908"/>
    </source>
</evidence>
<keyword evidence="2" id="KW-0233">DNA recombination</keyword>
<evidence type="ECO:0000313" key="5">
    <source>
        <dbReference type="Proteomes" id="UP000054903"/>
    </source>
</evidence>
<name>A0A158CYM7_9BURK</name>
<dbReference type="GO" id="GO:0015074">
    <property type="term" value="P:DNA integration"/>
    <property type="evidence" value="ECO:0007669"/>
    <property type="project" value="UniProtKB-KW"/>
</dbReference>
<keyword evidence="5" id="KW-1185">Reference proteome</keyword>
<dbReference type="EMBL" id="FCNX02000012">
    <property type="protein sequence ID" value="SAK87379.1"/>
    <property type="molecule type" value="Genomic_DNA"/>
</dbReference>
<comment type="caution">
    <text evidence="4">The sequence shown here is derived from an EMBL/GenBank/DDBJ whole genome shotgun (WGS) entry which is preliminary data.</text>
</comment>
<dbReference type="PROSITE" id="PS51898">
    <property type="entry name" value="TYR_RECOMBINASE"/>
    <property type="match status" value="1"/>
</dbReference>
<evidence type="ECO:0000313" key="4">
    <source>
        <dbReference type="EMBL" id="SAK87379.1"/>
    </source>
</evidence>
<dbReference type="Pfam" id="PF00589">
    <property type="entry name" value="Phage_integrase"/>
    <property type="match status" value="1"/>
</dbReference>
<dbReference type="PANTHER" id="PTHR30349:SF64">
    <property type="entry name" value="PROPHAGE INTEGRASE INTD-RELATED"/>
    <property type="match status" value="1"/>
</dbReference>
<evidence type="ECO:0000256" key="2">
    <source>
        <dbReference type="ARBA" id="ARBA00023172"/>
    </source>
</evidence>
<feature type="domain" description="Tyr recombinase" evidence="3">
    <location>
        <begin position="3"/>
        <end position="196"/>
    </location>
</feature>
<dbReference type="Proteomes" id="UP000054903">
    <property type="component" value="Unassembled WGS sequence"/>
</dbReference>
<protein>
    <submittedName>
        <fullName evidence="4">Phage integrase</fullName>
    </submittedName>
</protein>
<accession>A0A158CYM7</accession>
<dbReference type="InterPro" id="IPR050090">
    <property type="entry name" value="Tyrosine_recombinase_XerCD"/>
</dbReference>
<organism evidence="4 5">
    <name type="scientific">Caballeronia fortuita</name>
    <dbReference type="NCBI Taxonomy" id="1777138"/>
    <lineage>
        <taxon>Bacteria</taxon>
        <taxon>Pseudomonadati</taxon>
        <taxon>Pseudomonadota</taxon>
        <taxon>Betaproteobacteria</taxon>
        <taxon>Burkholderiales</taxon>
        <taxon>Burkholderiaceae</taxon>
        <taxon>Caballeronia</taxon>
    </lineage>
</organism>
<proteinExistence type="predicted"/>
<dbReference type="PANTHER" id="PTHR30349">
    <property type="entry name" value="PHAGE INTEGRASE-RELATED"/>
    <property type="match status" value="1"/>
</dbReference>
<dbReference type="AlphaFoldDB" id="A0A158CYM7"/>
<reference evidence="4" key="1">
    <citation type="submission" date="2016-01" db="EMBL/GenBank/DDBJ databases">
        <authorList>
            <person name="Peeters C."/>
        </authorList>
    </citation>
    <scope>NUCLEOTIDE SEQUENCE</scope>
    <source>
        <strain evidence="4">LMG 29320</strain>
    </source>
</reference>
<keyword evidence="1" id="KW-0229">DNA integration</keyword>
<evidence type="ECO:0000259" key="3">
    <source>
        <dbReference type="PROSITE" id="PS51898"/>
    </source>
</evidence>
<dbReference type="InterPro" id="IPR002104">
    <property type="entry name" value="Integrase_catalytic"/>
</dbReference>
<dbReference type="OrthoDB" id="8767990at2"/>
<dbReference type="GO" id="GO:0006310">
    <property type="term" value="P:DNA recombination"/>
    <property type="evidence" value="ECO:0007669"/>
    <property type="project" value="UniProtKB-KW"/>
</dbReference>
<dbReference type="SUPFAM" id="SSF56349">
    <property type="entry name" value="DNA breaking-rejoining enzymes"/>
    <property type="match status" value="1"/>
</dbReference>
<sequence length="369" mass="40959">MTKRADGTDYLDTHRIMHIIASFVDACCTLILATTGMRRSEVVNLRSGCVSRTAEGPWLNFTVFKTSQASQGDTKVIPIPEPTARAIGLIEALSHEARMYGGHDFLFAVVAGHHFGNRAHLAYPERAVKRVARITGVDASVYPHRFRKSLAMYLIYQDPRNIELIRQLFSHKSLKMTLRYILALPGVHTEIKQIIVAQNVALLTEVVGAALNKKIGGVAGLRVRKTIEESTIFKAKLQDAGKETLVQYVESMLDQGISILHRANLAICMKTPATAEPSPCGHKLLAEAPELHPTLYACAPLNCRFAVFTERHIPVLENEIAFHHKLVAHPYAGVQQKVFSERIIKQAFARLREIDSDHADGFLRTVANG</sequence>
<gene>
    <name evidence="4" type="ORF">AWB77_04708</name>
</gene>
<dbReference type="RefSeq" id="WP_061136787.1">
    <property type="nucleotide sequence ID" value="NZ_FCNX02000012.1"/>
</dbReference>
<dbReference type="Gene3D" id="1.10.443.10">
    <property type="entry name" value="Intergrase catalytic core"/>
    <property type="match status" value="1"/>
</dbReference>
<dbReference type="CDD" id="cd00397">
    <property type="entry name" value="DNA_BRE_C"/>
    <property type="match status" value="1"/>
</dbReference>
<dbReference type="InterPro" id="IPR011010">
    <property type="entry name" value="DNA_brk_join_enz"/>
</dbReference>